<dbReference type="Proteomes" id="UP000595662">
    <property type="component" value="Chromosome 6"/>
</dbReference>
<dbReference type="VEuPathDB" id="FungiDB:PDIP_00160"/>
<evidence type="ECO:0000313" key="3">
    <source>
        <dbReference type="Proteomes" id="UP000595662"/>
    </source>
</evidence>
<proteinExistence type="predicted"/>
<protein>
    <submittedName>
        <fullName evidence="2">ATP-dependent Clp protease proteolytic subunit</fullName>
    </submittedName>
</protein>
<sequence>MECVGTRISYAKWRLNTFRQLLATSQAQAASRGISTSRQTDQRNNTVLETKTGNSNLDSLLPSQRLPQSPLLARPRPGTEKNRKRRPTTQEEADLLKNPWALMLASPARMCSVTGARLPSALLGTWGLVTQPNSVKLHMMPVGLLHDSLQSNQTTNLSLSSKTAILNQQKSPAIGNQGLQGNPLNLSPIPTFPDKQTGRQLVLRIAELLPLIQSISVPLSKKGGKRPPIMRLLPFRWRHPQGPVTAHEEKRIVWSRDMPEFLLQSMRSVVAKKLDAVLDKYKRVGTPNGVWRALDLPEYSDAALKEALGSLERFDRMECGGVLLLGSKNYPAAGHTSQSSVSLDSVTLTQTGSKIPVFDLSVIFSESDINKLCEAHSQFQHTALFFRPEDKLGIDAMISLWKVKRLLDGVDTTEQ</sequence>
<keyword evidence="2" id="KW-0645">Protease</keyword>
<dbReference type="RefSeq" id="XP_014538765.1">
    <property type="nucleotide sequence ID" value="XM_014683279.1"/>
</dbReference>
<dbReference type="GO" id="GO:0006508">
    <property type="term" value="P:proteolysis"/>
    <property type="evidence" value="ECO:0007669"/>
    <property type="project" value="UniProtKB-KW"/>
</dbReference>
<reference evidence="2 3" key="1">
    <citation type="submission" date="2020-08" db="EMBL/GenBank/DDBJ databases">
        <title>The completed genome sequence of the pathogenic ascomycete fungus Penicillium digitatum.</title>
        <authorList>
            <person name="Wang M."/>
        </authorList>
    </citation>
    <scope>NUCLEOTIDE SEQUENCE [LARGE SCALE GENOMIC DNA]</scope>
    <source>
        <strain evidence="2 3">PdW03</strain>
    </source>
</reference>
<gene>
    <name evidence="2" type="ORF">Pdw03_5555</name>
</gene>
<feature type="region of interest" description="Disordered" evidence="1">
    <location>
        <begin position="49"/>
        <end position="94"/>
    </location>
</feature>
<feature type="compositionally biased region" description="Low complexity" evidence="1">
    <location>
        <begin position="57"/>
        <end position="72"/>
    </location>
</feature>
<name>A0A7T6XVA0_PENDI</name>
<organism evidence="2 3">
    <name type="scientific">Penicillium digitatum</name>
    <name type="common">Green mold</name>
    <dbReference type="NCBI Taxonomy" id="36651"/>
    <lineage>
        <taxon>Eukaryota</taxon>
        <taxon>Fungi</taxon>
        <taxon>Dikarya</taxon>
        <taxon>Ascomycota</taxon>
        <taxon>Pezizomycotina</taxon>
        <taxon>Eurotiomycetes</taxon>
        <taxon>Eurotiomycetidae</taxon>
        <taxon>Eurotiales</taxon>
        <taxon>Aspergillaceae</taxon>
        <taxon>Penicillium</taxon>
    </lineage>
</organism>
<dbReference type="EMBL" id="CP060779">
    <property type="protein sequence ID" value="QQK47920.1"/>
    <property type="molecule type" value="Genomic_DNA"/>
</dbReference>
<dbReference type="GeneID" id="26228339"/>
<keyword evidence="2" id="KW-0378">Hydrolase</keyword>
<dbReference type="OMA" id="PFRWKHP"/>
<dbReference type="GO" id="GO:0008233">
    <property type="term" value="F:peptidase activity"/>
    <property type="evidence" value="ECO:0007669"/>
    <property type="project" value="UniProtKB-KW"/>
</dbReference>
<evidence type="ECO:0000313" key="2">
    <source>
        <dbReference type="EMBL" id="QQK47920.1"/>
    </source>
</evidence>
<dbReference type="KEGG" id="pdp:PDIP_00160"/>
<evidence type="ECO:0000256" key="1">
    <source>
        <dbReference type="SAM" id="MobiDB-lite"/>
    </source>
</evidence>
<accession>A0A7T6XVA0</accession>
<dbReference type="AlphaFoldDB" id="A0A7T6XVA0"/>